<dbReference type="AlphaFoldDB" id="A0A1B2DUW5"/>
<keyword evidence="1" id="KW-1133">Transmembrane helix</keyword>
<dbReference type="GeneID" id="48307046"/>
<dbReference type="Proteomes" id="UP000189059">
    <property type="component" value="Unassembled WGS sequence"/>
</dbReference>
<feature type="transmembrane region" description="Helical" evidence="1">
    <location>
        <begin position="30"/>
        <end position="48"/>
    </location>
</feature>
<keyword evidence="4" id="KW-1185">Reference proteome</keyword>
<feature type="transmembrane region" description="Helical" evidence="1">
    <location>
        <begin position="123"/>
        <end position="146"/>
    </location>
</feature>
<evidence type="ECO:0008006" key="5">
    <source>
        <dbReference type="Google" id="ProtNLM"/>
    </source>
</evidence>
<keyword evidence="1" id="KW-0812">Transmembrane</keyword>
<evidence type="ECO:0000313" key="4">
    <source>
        <dbReference type="Proteomes" id="UP000189059"/>
    </source>
</evidence>
<sequence>MAPFIGMVFSFLVFRTLGLAGWEYMNDTVISLRFAAAVMLLIAASAHWGRMRPDLIAMVPPWIPKAGLIVSLTGIFEISGAILLLFPSTTTTAATLLTLLLIAMFPANMHAARHKLKLAGRPVPALGIRSVIQIVFIAAILIAGWLPPQG</sequence>
<reference evidence="3 4" key="2">
    <citation type="submission" date="2016-12" db="EMBL/GenBank/DDBJ databases">
        <title>Genome sequencing and description of Paenibacillus sp. nov. from high altitude lake in the Indian Trans- Himalayas.</title>
        <authorList>
            <person name="Kiran S."/>
            <person name="Swarnkar M.K."/>
            <person name="Rana A."/>
            <person name="Tewari R."/>
            <person name="Gulati A."/>
        </authorList>
    </citation>
    <scope>NUCLEOTIDE SEQUENCE [LARGE SCALE GENOMIC DNA]</scope>
    <source>
        <strain evidence="3 4">IHBB 9951</strain>
    </source>
</reference>
<organism evidence="2">
    <name type="scientific">Paenibacillus ihbetae</name>
    <dbReference type="NCBI Taxonomy" id="1870820"/>
    <lineage>
        <taxon>Bacteria</taxon>
        <taxon>Bacillati</taxon>
        <taxon>Bacillota</taxon>
        <taxon>Bacilli</taxon>
        <taxon>Bacillales</taxon>
        <taxon>Paenibacillaceae</taxon>
        <taxon>Paenibacillus</taxon>
    </lineage>
</organism>
<dbReference type="EMBL" id="CP016809">
    <property type="protein sequence ID" value="ANY71498.1"/>
    <property type="molecule type" value="Genomic_DNA"/>
</dbReference>
<evidence type="ECO:0000313" key="2">
    <source>
        <dbReference type="EMBL" id="ANY71498.1"/>
    </source>
</evidence>
<proteinExistence type="predicted"/>
<dbReference type="KEGG" id="pib:BBD41_02280"/>
<accession>A0A1B2DUW5</accession>
<protein>
    <recommendedName>
        <fullName evidence="5">DoxX family protein</fullName>
    </recommendedName>
</protein>
<dbReference type="PANTHER" id="PTHR36974:SF1">
    <property type="entry name" value="DOXX FAMILY MEMBRANE PROTEIN"/>
    <property type="match status" value="1"/>
</dbReference>
<dbReference type="OrthoDB" id="129693at2"/>
<name>A0A1B2DUW5_9BACL</name>
<evidence type="ECO:0000313" key="3">
    <source>
        <dbReference type="EMBL" id="OOC61149.1"/>
    </source>
</evidence>
<gene>
    <name evidence="3" type="ORF">BBD40_04115</name>
    <name evidence="2" type="ORF">BBD41_02280</name>
</gene>
<dbReference type="PANTHER" id="PTHR36974">
    <property type="entry name" value="MEMBRANE PROTEIN-RELATED"/>
    <property type="match status" value="1"/>
</dbReference>
<dbReference type="RefSeq" id="WP_077565698.1">
    <property type="nucleotide sequence ID" value="NZ_CP016809.1"/>
</dbReference>
<feature type="transmembrane region" description="Helical" evidence="1">
    <location>
        <begin position="92"/>
        <end position="111"/>
    </location>
</feature>
<keyword evidence="1" id="KW-0472">Membrane</keyword>
<reference evidence="2" key="1">
    <citation type="submission" date="2016-08" db="EMBL/GenBank/DDBJ databases">
        <title>Complete Genome Seqeunce of Paenibacillus sp. nov. IHBB 9852 from high altitute lake of Indian trans-Himalayas.</title>
        <authorList>
            <person name="Kiran S."/>
            <person name="Swarnkar M.K."/>
            <person name="Rana A."/>
            <person name="Tewari R."/>
            <person name="Gulati A."/>
        </authorList>
    </citation>
    <scope>NUCLEOTIDE SEQUENCE [LARGE SCALE GENOMIC DNA]</scope>
    <source>
        <strain evidence="2">IHBB 9852</strain>
    </source>
</reference>
<dbReference type="EMBL" id="MRVI01000001">
    <property type="protein sequence ID" value="OOC61149.1"/>
    <property type="molecule type" value="Genomic_DNA"/>
</dbReference>
<evidence type="ECO:0000256" key="1">
    <source>
        <dbReference type="SAM" id="Phobius"/>
    </source>
</evidence>